<comment type="caution">
    <text evidence="1">The sequence shown here is derived from an EMBL/GenBank/DDBJ whole genome shotgun (WGS) entry which is preliminary data.</text>
</comment>
<dbReference type="EMBL" id="JAICCF010000004">
    <property type="protein sequence ID" value="MBW8687105.1"/>
    <property type="molecule type" value="Genomic_DNA"/>
</dbReference>
<evidence type="ECO:0000313" key="1">
    <source>
        <dbReference type="EMBL" id="MBW8687105.1"/>
    </source>
</evidence>
<dbReference type="Proteomes" id="UP000812961">
    <property type="component" value="Unassembled WGS sequence"/>
</dbReference>
<organism evidence="1 2">
    <name type="scientific">Chitinophaga rhizophila</name>
    <dbReference type="NCBI Taxonomy" id="2866212"/>
    <lineage>
        <taxon>Bacteria</taxon>
        <taxon>Pseudomonadati</taxon>
        <taxon>Bacteroidota</taxon>
        <taxon>Chitinophagia</taxon>
        <taxon>Chitinophagales</taxon>
        <taxon>Chitinophagaceae</taxon>
        <taxon>Chitinophaga</taxon>
    </lineage>
</organism>
<name>A0ABS7GIP5_9BACT</name>
<gene>
    <name evidence="1" type="ORF">K1Y79_22400</name>
</gene>
<proteinExistence type="predicted"/>
<dbReference type="RefSeq" id="WP_220252431.1">
    <property type="nucleotide sequence ID" value="NZ_JAICCF010000004.1"/>
</dbReference>
<reference evidence="1 2" key="1">
    <citation type="submission" date="2021-08" db="EMBL/GenBank/DDBJ databases">
        <title>The genome sequence of Chitinophaga sp. B61.</title>
        <authorList>
            <person name="Zhang X."/>
        </authorList>
    </citation>
    <scope>NUCLEOTIDE SEQUENCE [LARGE SCALE GENOMIC DNA]</scope>
    <source>
        <strain evidence="1 2">B61</strain>
    </source>
</reference>
<keyword evidence="2" id="KW-1185">Reference proteome</keyword>
<protein>
    <recommendedName>
        <fullName evidence="3">Immunity protein 22 of polymorphic toxin system</fullName>
    </recommendedName>
</protein>
<sequence length="214" mass="25054">MLRSNDAARFWKWFEVRRDDFRFFREMDQDEIVALFDELTEKLHQYCNSLFFEMRVNEQNEAEMVITANCDEAFFDDAEYLVSQAPVLDRWTFTALIQPDNENGGSIEYGDLELVASEMWYTAVEDPDTPDKLNILVHVQDYELLKENENLDDAVFILLQSLLGERTFASNISVYLVRELPEGEMAEDFPTLDTLPLYIEFLNAQRNTPQDKSS</sequence>
<evidence type="ECO:0000313" key="2">
    <source>
        <dbReference type="Proteomes" id="UP000812961"/>
    </source>
</evidence>
<evidence type="ECO:0008006" key="3">
    <source>
        <dbReference type="Google" id="ProtNLM"/>
    </source>
</evidence>
<accession>A0ABS7GIP5</accession>